<name>A0A6G1AKF4_CROCR</name>
<gene>
    <name evidence="2" type="primary">Pol_405</name>
    <name evidence="2" type="ORF">FOF47_R07358</name>
</gene>
<feature type="non-terminal residue" evidence="2">
    <location>
        <position position="91"/>
    </location>
</feature>
<dbReference type="AlphaFoldDB" id="A0A6G1AKF4"/>
<comment type="caution">
    <text evidence="2">The sequence shown here is derived from an EMBL/GenBank/DDBJ whole genome shotgun (WGS) entry which is preliminary data.</text>
</comment>
<sequence length="91" mass="10926">ECKIVQPFRKTVWLFLIKLNILFPYNPAITIFGIYPMSCQLIDHMIQQCLKKTCTKMFTAALFIIAKRWKQLKCPLTHEWINKMWHINTIK</sequence>
<organism evidence="2 3">
    <name type="scientific">Crocuta crocuta</name>
    <name type="common">Spotted hyena</name>
    <dbReference type="NCBI Taxonomy" id="9678"/>
    <lineage>
        <taxon>Eukaryota</taxon>
        <taxon>Metazoa</taxon>
        <taxon>Chordata</taxon>
        <taxon>Craniata</taxon>
        <taxon>Vertebrata</taxon>
        <taxon>Euteleostomi</taxon>
        <taxon>Mammalia</taxon>
        <taxon>Eutheria</taxon>
        <taxon>Laurasiatheria</taxon>
        <taxon>Carnivora</taxon>
        <taxon>Feliformia</taxon>
        <taxon>Hyaenidae</taxon>
        <taxon>Crocuta</taxon>
    </lineage>
</organism>
<protein>
    <submittedName>
        <fullName evidence="2">LORF2 protein</fullName>
    </submittedName>
</protein>
<keyword evidence="1" id="KW-1133">Transmembrane helix</keyword>
<dbReference type="EMBL" id="VOAJ01005001">
    <property type="protein sequence ID" value="KAF0876319.1"/>
    <property type="molecule type" value="Genomic_DNA"/>
</dbReference>
<feature type="non-terminal residue" evidence="2">
    <location>
        <position position="1"/>
    </location>
</feature>
<dbReference type="Proteomes" id="UP000475037">
    <property type="component" value="Unassembled WGS sequence"/>
</dbReference>
<keyword evidence="1" id="KW-0812">Transmembrane</keyword>
<evidence type="ECO:0000256" key="1">
    <source>
        <dbReference type="SAM" id="Phobius"/>
    </source>
</evidence>
<feature type="transmembrane region" description="Helical" evidence="1">
    <location>
        <begin position="12"/>
        <end position="35"/>
    </location>
</feature>
<accession>A0A6G1AKF4</accession>
<evidence type="ECO:0000313" key="2">
    <source>
        <dbReference type="EMBL" id="KAF0876319.1"/>
    </source>
</evidence>
<keyword evidence="3" id="KW-1185">Reference proteome</keyword>
<evidence type="ECO:0000313" key="3">
    <source>
        <dbReference type="Proteomes" id="UP000475037"/>
    </source>
</evidence>
<keyword evidence="1" id="KW-0472">Membrane</keyword>
<proteinExistence type="predicted"/>
<reference evidence="2 3" key="1">
    <citation type="submission" date="2019-11" db="EMBL/GenBank/DDBJ databases">
        <authorList>
            <person name="Yang C."/>
            <person name="Li F."/>
        </authorList>
    </citation>
    <scope>NUCLEOTIDE SEQUENCE [LARGE SCALE GENOMIC DNA]</scope>
    <source>
        <strain evidence="2">KB4526</strain>
        <tissue evidence="2">Muscle</tissue>
    </source>
</reference>